<feature type="domain" description="Pyrrolo-quinoline quinone repeat" evidence="1">
    <location>
        <begin position="303"/>
        <end position="418"/>
    </location>
</feature>
<evidence type="ECO:0000259" key="1">
    <source>
        <dbReference type="Pfam" id="PF13360"/>
    </source>
</evidence>
<protein>
    <recommendedName>
        <fullName evidence="1">Pyrrolo-quinoline quinone repeat domain-containing protein</fullName>
    </recommendedName>
</protein>
<reference evidence="2 3" key="1">
    <citation type="submission" date="2020-08" db="EMBL/GenBank/DDBJ databases">
        <title>Sequencing the genomes of 1000 actinobacteria strains.</title>
        <authorList>
            <person name="Klenk H.-P."/>
        </authorList>
    </citation>
    <scope>NUCLEOTIDE SEQUENCE [LARGE SCALE GENOMIC DNA]</scope>
    <source>
        <strain evidence="2 3">DSM 45298</strain>
    </source>
</reference>
<dbReference type="Proteomes" id="UP000551501">
    <property type="component" value="Unassembled WGS sequence"/>
</dbReference>
<keyword evidence="3" id="KW-1185">Reference proteome</keyword>
<organism evidence="2 3">
    <name type="scientific">Gordonia humi</name>
    <dbReference type="NCBI Taxonomy" id="686429"/>
    <lineage>
        <taxon>Bacteria</taxon>
        <taxon>Bacillati</taxon>
        <taxon>Actinomycetota</taxon>
        <taxon>Actinomycetes</taxon>
        <taxon>Mycobacteriales</taxon>
        <taxon>Gordoniaceae</taxon>
        <taxon>Gordonia</taxon>
    </lineage>
</organism>
<dbReference type="AlphaFoldDB" id="A0A840EZA2"/>
<dbReference type="SUPFAM" id="SSF50998">
    <property type="entry name" value="Quinoprotein alcohol dehydrogenase-like"/>
    <property type="match status" value="1"/>
</dbReference>
<evidence type="ECO:0000313" key="3">
    <source>
        <dbReference type="Proteomes" id="UP000551501"/>
    </source>
</evidence>
<name>A0A840EZA2_9ACTN</name>
<dbReference type="Pfam" id="PF13360">
    <property type="entry name" value="PQQ_2"/>
    <property type="match status" value="1"/>
</dbReference>
<gene>
    <name evidence="2" type="ORF">BKA16_001658</name>
</gene>
<dbReference type="InterPro" id="IPR015943">
    <property type="entry name" value="WD40/YVTN_repeat-like_dom_sf"/>
</dbReference>
<dbReference type="RefSeq" id="WP_183370200.1">
    <property type="nucleotide sequence ID" value="NZ_BAABHL010000076.1"/>
</dbReference>
<proteinExistence type="predicted"/>
<dbReference type="Gene3D" id="2.130.10.10">
    <property type="entry name" value="YVTN repeat-like/Quinoprotein amine dehydrogenase"/>
    <property type="match status" value="1"/>
</dbReference>
<dbReference type="EMBL" id="JACIFP010000001">
    <property type="protein sequence ID" value="MBB4135106.1"/>
    <property type="molecule type" value="Genomic_DNA"/>
</dbReference>
<dbReference type="InterPro" id="IPR002372">
    <property type="entry name" value="PQQ_rpt_dom"/>
</dbReference>
<comment type="caution">
    <text evidence="2">The sequence shown here is derived from an EMBL/GenBank/DDBJ whole genome shotgun (WGS) entry which is preliminary data.</text>
</comment>
<accession>A0A840EZA2</accession>
<dbReference type="InterPro" id="IPR011047">
    <property type="entry name" value="Quinoprotein_ADH-like_sf"/>
</dbReference>
<evidence type="ECO:0000313" key="2">
    <source>
        <dbReference type="EMBL" id="MBB4135106.1"/>
    </source>
</evidence>
<sequence length="430" mass="44834">MPTRSSSRRRLFGMPTVAALGAAALVVTAGVILSGSPAPSVGSGHGELLDYTSTPETAWTLDDSSLPGLTGDGDITVADTRGDDWLVSYTTGIRTSYVLVDAATGELAWDEPVNTGFGACAFDDDDAVGCAIRPRAGGDDNGFYVIGRDGRAEKTADGSDTARLIGLGDDFVHVSDSGYRVTRQTVYGAVKWSRTFAAAATPRLSDGLLVVSTVDGGRFVLDPDTGDDRLACESCEVTTYPTGVAVEHRRPSDLGVAFHPVVDRAVAPRPAATADGLVLSAGPSTLPVVTASDQTLEASGHYQVIDPATGHALWQVADPELSKVHAFGCGPVVTFARKDRSRVFFTLADGSRLGDMASPRLGQPDTNLDYLHCVGASDEVAVFGDTAALTAYRTDTGEQAWTLPINGTASAVDGRIVLLQGSQLSVLKPN</sequence>